<dbReference type="EMBL" id="KN835846">
    <property type="protein sequence ID" value="KIK33899.1"/>
    <property type="molecule type" value="Genomic_DNA"/>
</dbReference>
<dbReference type="GO" id="GO:0010181">
    <property type="term" value="F:FMN binding"/>
    <property type="evidence" value="ECO:0007669"/>
    <property type="project" value="InterPro"/>
</dbReference>
<reference evidence="3" key="2">
    <citation type="submission" date="2015-01" db="EMBL/GenBank/DDBJ databases">
        <title>Evolutionary Origins and Diversification of the Mycorrhizal Mutualists.</title>
        <authorList>
            <consortium name="DOE Joint Genome Institute"/>
            <consortium name="Mycorrhizal Genomics Consortium"/>
            <person name="Kohler A."/>
            <person name="Kuo A."/>
            <person name="Nagy L.G."/>
            <person name="Floudas D."/>
            <person name="Copeland A."/>
            <person name="Barry K.W."/>
            <person name="Cichocki N."/>
            <person name="Veneault-Fourrey C."/>
            <person name="LaButti K."/>
            <person name="Lindquist E.A."/>
            <person name="Lipzen A."/>
            <person name="Lundell T."/>
            <person name="Morin E."/>
            <person name="Murat C."/>
            <person name="Riley R."/>
            <person name="Ohm R."/>
            <person name="Sun H."/>
            <person name="Tunlid A."/>
            <person name="Henrissat B."/>
            <person name="Grigoriev I.V."/>
            <person name="Hibbett D.S."/>
            <person name="Martin F."/>
        </authorList>
    </citation>
    <scope>NUCLEOTIDE SEQUENCE [LARGE SCALE GENOMIC DNA]</scope>
    <source>
        <strain evidence="3">UH-Slu-Lm8-n1</strain>
    </source>
</reference>
<dbReference type="InParanoid" id="A0A0D0A6V8"/>
<dbReference type="InterPro" id="IPR013785">
    <property type="entry name" value="Aldolase_TIM"/>
</dbReference>
<feature type="domain" description="NADH:flavin oxidoreductase/NADH oxidase N-terminal" evidence="1">
    <location>
        <begin position="89"/>
        <end position="131"/>
    </location>
</feature>
<reference evidence="2 3" key="1">
    <citation type="submission" date="2014-04" db="EMBL/GenBank/DDBJ databases">
        <authorList>
            <consortium name="DOE Joint Genome Institute"/>
            <person name="Kuo A."/>
            <person name="Ruytinx J."/>
            <person name="Rineau F."/>
            <person name="Colpaert J."/>
            <person name="Kohler A."/>
            <person name="Nagy L.G."/>
            <person name="Floudas D."/>
            <person name="Copeland A."/>
            <person name="Barry K.W."/>
            <person name="Cichocki N."/>
            <person name="Veneault-Fourrey C."/>
            <person name="LaButti K."/>
            <person name="Lindquist E.A."/>
            <person name="Lipzen A."/>
            <person name="Lundell T."/>
            <person name="Morin E."/>
            <person name="Murat C."/>
            <person name="Sun H."/>
            <person name="Tunlid A."/>
            <person name="Henrissat B."/>
            <person name="Grigoriev I.V."/>
            <person name="Hibbett D.S."/>
            <person name="Martin F."/>
            <person name="Nordberg H.P."/>
            <person name="Cantor M.N."/>
            <person name="Hua S.X."/>
        </authorList>
    </citation>
    <scope>NUCLEOTIDE SEQUENCE [LARGE SCALE GENOMIC DNA]</scope>
    <source>
        <strain evidence="2 3">UH-Slu-Lm8-n1</strain>
    </source>
</reference>
<evidence type="ECO:0000313" key="3">
    <source>
        <dbReference type="Proteomes" id="UP000054485"/>
    </source>
</evidence>
<name>A0A0D0A6V8_9AGAM</name>
<protein>
    <recommendedName>
        <fullName evidence="1">NADH:flavin oxidoreductase/NADH oxidase N-terminal domain-containing protein</fullName>
    </recommendedName>
</protein>
<dbReference type="InterPro" id="IPR001155">
    <property type="entry name" value="OxRdtase_FMN_N"/>
</dbReference>
<dbReference type="GO" id="GO:0016491">
    <property type="term" value="F:oxidoreductase activity"/>
    <property type="evidence" value="ECO:0007669"/>
    <property type="project" value="InterPro"/>
</dbReference>
<proteinExistence type="predicted"/>
<gene>
    <name evidence="2" type="ORF">CY34DRAFT_18081</name>
</gene>
<organism evidence="2 3">
    <name type="scientific">Suillus luteus UH-Slu-Lm8-n1</name>
    <dbReference type="NCBI Taxonomy" id="930992"/>
    <lineage>
        <taxon>Eukaryota</taxon>
        <taxon>Fungi</taxon>
        <taxon>Dikarya</taxon>
        <taxon>Basidiomycota</taxon>
        <taxon>Agaricomycotina</taxon>
        <taxon>Agaricomycetes</taxon>
        <taxon>Agaricomycetidae</taxon>
        <taxon>Boletales</taxon>
        <taxon>Suillineae</taxon>
        <taxon>Suillaceae</taxon>
        <taxon>Suillus</taxon>
    </lineage>
</organism>
<dbReference type="SUPFAM" id="SSF51395">
    <property type="entry name" value="FMN-linked oxidoreductases"/>
    <property type="match status" value="1"/>
</dbReference>
<dbReference type="Pfam" id="PF00724">
    <property type="entry name" value="Oxidored_FMN"/>
    <property type="match status" value="1"/>
</dbReference>
<dbReference type="Gene3D" id="3.20.20.70">
    <property type="entry name" value="Aldolase class I"/>
    <property type="match status" value="1"/>
</dbReference>
<keyword evidence="3" id="KW-1185">Reference proteome</keyword>
<dbReference type="AlphaFoldDB" id="A0A0D0A6V8"/>
<dbReference type="HOGENOM" id="CLU_1670560_0_0_1"/>
<evidence type="ECO:0000259" key="1">
    <source>
        <dbReference type="Pfam" id="PF00724"/>
    </source>
</evidence>
<dbReference type="Proteomes" id="UP000054485">
    <property type="component" value="Unassembled WGS sequence"/>
</dbReference>
<accession>A0A0D0A6V8</accession>
<sequence length="158" mass="17451">MPAASLRNAKSIHLLQKTYHMPSRHLQKTYHMPRTSSKRPTICQLTRKLHILQAQTPSQTLLSHLAFSSHLASSVDAARMAAHGFIPANNAQVEGWKKVTEAVHEKGSFIFLRLWVLGCVARRRHIRPFHHNSSAPAAFSAIASPSAGGSLPILILAR</sequence>
<evidence type="ECO:0000313" key="2">
    <source>
        <dbReference type="EMBL" id="KIK33899.1"/>
    </source>
</evidence>